<evidence type="ECO:0000313" key="2">
    <source>
        <dbReference type="EMBL" id="QHI36913.1"/>
    </source>
</evidence>
<proteinExistence type="predicted"/>
<keyword evidence="1" id="KW-0812">Transmembrane</keyword>
<evidence type="ECO:0000313" key="3">
    <source>
        <dbReference type="Proteomes" id="UP000464657"/>
    </source>
</evidence>
<reference evidence="2 3" key="1">
    <citation type="journal article" date="2013" name="Int. J. Syst. Evol. Microbiol.">
        <title>Kordia antarctica sp. nov., isolated from Antarctic seawater.</title>
        <authorList>
            <person name="Baek K."/>
            <person name="Choi A."/>
            <person name="Kang I."/>
            <person name="Lee K."/>
            <person name="Cho J.C."/>
        </authorList>
    </citation>
    <scope>NUCLEOTIDE SEQUENCE [LARGE SCALE GENOMIC DNA]</scope>
    <source>
        <strain evidence="2 3">IMCC3317</strain>
    </source>
</reference>
<sequence length="121" mass="13959">MSHTKKYIFLFLILGIGIFFYSCQHDDIVYIEEIESFEQKRTKKVVSLNEVIGLETIIRKVETVRNEGNSTAHLHSENTNYLGTLNLDHIVSITDGYGNESYTIDIENEESGINFEKLRLI</sequence>
<gene>
    <name evidence="2" type="ORF">IMCC3317_22830</name>
</gene>
<dbReference type="AlphaFoldDB" id="A0A7L4ZJM5"/>
<keyword evidence="1" id="KW-0472">Membrane</keyword>
<dbReference type="EMBL" id="CP019288">
    <property type="protein sequence ID" value="QHI36913.1"/>
    <property type="molecule type" value="Genomic_DNA"/>
</dbReference>
<evidence type="ECO:0000256" key="1">
    <source>
        <dbReference type="SAM" id="Phobius"/>
    </source>
</evidence>
<name>A0A7L4ZJM5_9FLAO</name>
<protein>
    <submittedName>
        <fullName evidence="2">Uncharacterized protein</fullName>
    </submittedName>
</protein>
<keyword evidence="3" id="KW-1185">Reference proteome</keyword>
<dbReference type="Proteomes" id="UP000464657">
    <property type="component" value="Chromosome"/>
</dbReference>
<keyword evidence="1" id="KW-1133">Transmembrane helix</keyword>
<dbReference type="RefSeq" id="WP_160129582.1">
    <property type="nucleotide sequence ID" value="NZ_CP019288.1"/>
</dbReference>
<feature type="transmembrane region" description="Helical" evidence="1">
    <location>
        <begin position="7"/>
        <end position="22"/>
    </location>
</feature>
<organism evidence="2 3">
    <name type="scientific">Kordia antarctica</name>
    <dbReference type="NCBI Taxonomy" id="1218801"/>
    <lineage>
        <taxon>Bacteria</taxon>
        <taxon>Pseudomonadati</taxon>
        <taxon>Bacteroidota</taxon>
        <taxon>Flavobacteriia</taxon>
        <taxon>Flavobacteriales</taxon>
        <taxon>Flavobacteriaceae</taxon>
        <taxon>Kordia</taxon>
    </lineage>
</organism>
<accession>A0A7L4ZJM5</accession>
<dbReference type="PROSITE" id="PS51257">
    <property type="entry name" value="PROKAR_LIPOPROTEIN"/>
    <property type="match status" value="1"/>
</dbReference>
<dbReference type="KEGG" id="kan:IMCC3317_22830"/>